<dbReference type="AlphaFoldDB" id="A0A514EGB1"/>
<evidence type="ECO:0000313" key="3">
    <source>
        <dbReference type="Proteomes" id="UP000319349"/>
    </source>
</evidence>
<keyword evidence="3" id="KW-1185">Reference proteome</keyword>
<sequence length="84" mass="9538">MIWRLVKARESPASMLRRPSHNFGQPQRESESSAPDLILRSLQEIKMGLCASRPSVAGSPEHYATHTIWSLSAIRRPKIRVVFI</sequence>
<reference evidence="2 3" key="1">
    <citation type="submission" date="2019-03" db="EMBL/GenBank/DDBJ databases">
        <title>Tal1 in Xanthomonas translucens pv. cerealis Contributes to Virulence in Bacterial Leaf Streak of Wheat.</title>
        <authorList>
            <person name="Shah S.M.A."/>
            <person name="Haq F."/>
            <person name="Ma W."/>
            <person name="Xu X."/>
            <person name="Wang S."/>
            <person name="Xu Z."/>
            <person name="Zou L."/>
            <person name="Zhu B."/>
            <person name="Chen G."/>
        </authorList>
    </citation>
    <scope>NUCLEOTIDE SEQUENCE [LARGE SCALE GENOMIC DNA]</scope>
    <source>
        <strain evidence="2 3">01</strain>
    </source>
</reference>
<organism evidence="2 3">
    <name type="scientific">Xanthomonas cerealis pv. cerealis</name>
    <dbReference type="NCBI Taxonomy" id="152263"/>
    <lineage>
        <taxon>Bacteria</taxon>
        <taxon>Pseudomonadati</taxon>
        <taxon>Pseudomonadota</taxon>
        <taxon>Gammaproteobacteria</taxon>
        <taxon>Lysobacterales</taxon>
        <taxon>Lysobacteraceae</taxon>
        <taxon>Xanthomonas</taxon>
        <taxon>Xanthomonas translucens group</taxon>
        <taxon>Xanthomonas cerealis</taxon>
    </lineage>
</organism>
<protein>
    <submittedName>
        <fullName evidence="2">Uncharacterized protein</fullName>
    </submittedName>
</protein>
<dbReference type="Proteomes" id="UP000319349">
    <property type="component" value="Chromosome"/>
</dbReference>
<evidence type="ECO:0000256" key="1">
    <source>
        <dbReference type="SAM" id="MobiDB-lite"/>
    </source>
</evidence>
<proteinExistence type="predicted"/>
<evidence type="ECO:0000313" key="2">
    <source>
        <dbReference type="EMBL" id="QDI05069.1"/>
    </source>
</evidence>
<feature type="region of interest" description="Disordered" evidence="1">
    <location>
        <begin position="12"/>
        <end position="33"/>
    </location>
</feature>
<dbReference type="EMBL" id="CP038228">
    <property type="protein sequence ID" value="QDI05069.1"/>
    <property type="molecule type" value="Genomic_DNA"/>
</dbReference>
<gene>
    <name evidence="2" type="ORF">E4A48_16445</name>
</gene>
<name>A0A514EGB1_9XANT</name>
<accession>A0A514EGB1</accession>